<dbReference type="RefSeq" id="WP_139980654.1">
    <property type="nucleotide sequence ID" value="NZ_CP041046.1"/>
</dbReference>
<feature type="transmembrane region" description="Helical" evidence="1">
    <location>
        <begin position="207"/>
        <end position="227"/>
    </location>
</feature>
<feature type="transmembrane region" description="Helical" evidence="1">
    <location>
        <begin position="104"/>
        <end position="125"/>
    </location>
</feature>
<accession>A0A4Y5Z0J3</accession>
<feature type="transmembrane region" description="Helical" evidence="1">
    <location>
        <begin position="311"/>
        <end position="331"/>
    </location>
</feature>
<name>A0A4Y5Z0J3_9GAMM</name>
<keyword evidence="1" id="KW-0472">Membrane</keyword>
<proteinExistence type="predicted"/>
<dbReference type="Proteomes" id="UP000316093">
    <property type="component" value="Chromosome"/>
</dbReference>
<feature type="transmembrane region" description="Helical" evidence="1">
    <location>
        <begin position="74"/>
        <end position="97"/>
    </location>
</feature>
<keyword evidence="1" id="KW-1133">Transmembrane helix</keyword>
<feature type="transmembrane region" description="Helical" evidence="1">
    <location>
        <begin position="285"/>
        <end position="304"/>
    </location>
</feature>
<evidence type="ECO:0000256" key="1">
    <source>
        <dbReference type="SAM" id="Phobius"/>
    </source>
</evidence>
<keyword evidence="3" id="KW-1185">Reference proteome</keyword>
<dbReference type="OrthoDB" id="8566379at2"/>
<reference evidence="2 3" key="1">
    <citation type="submission" date="2019-06" db="EMBL/GenBank/DDBJ databases">
        <title>A complete genome sequence for Luteibacter pinisoli MAH-14.</title>
        <authorList>
            <person name="Baltrus D.A."/>
        </authorList>
    </citation>
    <scope>NUCLEOTIDE SEQUENCE [LARGE SCALE GENOMIC DNA]</scope>
    <source>
        <strain evidence="2 3">MAH-14</strain>
    </source>
</reference>
<dbReference type="EMBL" id="CP041046">
    <property type="protein sequence ID" value="QDE38792.1"/>
    <property type="molecule type" value="Genomic_DNA"/>
</dbReference>
<feature type="transmembrane region" description="Helical" evidence="1">
    <location>
        <begin position="182"/>
        <end position="198"/>
    </location>
</feature>
<dbReference type="KEGG" id="lpy:FIV34_06045"/>
<organism evidence="2 3">
    <name type="scientific">Luteibacter pinisoli</name>
    <dbReference type="NCBI Taxonomy" id="2589080"/>
    <lineage>
        <taxon>Bacteria</taxon>
        <taxon>Pseudomonadati</taxon>
        <taxon>Pseudomonadota</taxon>
        <taxon>Gammaproteobacteria</taxon>
        <taxon>Lysobacterales</taxon>
        <taxon>Rhodanobacteraceae</taxon>
        <taxon>Luteibacter</taxon>
    </lineage>
</organism>
<evidence type="ECO:0000313" key="3">
    <source>
        <dbReference type="Proteomes" id="UP000316093"/>
    </source>
</evidence>
<keyword evidence="1" id="KW-0812">Transmembrane</keyword>
<sequence>MAYKPGLHGPFVFDDFGNLPALGTGGPVHDLASALRYVTSGKADPTGRPLATASFLIDAKDWPASPYPFKRTNLIIHLINGGLLAWFLARLGVALALPDGRARLAAIIASALWMLSPLLVSTVLYVVQREAMLPATFMLLAGLTWLHARSRFALSPAHATVWLFVGTGGCTLLALLCKANGAVIPLLILVCEWMLPAPDDSRFRRRVVAMCAPPSIALLAGLAWLAVSSSGHGTLVVRGWTIGQRLMTEPTILVRYLAQLGLLVPTDTSVLHDGERAATGLISPWYTVAAITGCLALVGSALLLRHRLPALALAILFFFAGHVMESTSIPLELYFDHRNYLPALLLFWPLGLAITRIGRPLYVTGSAVAVVAISAALTQHNATLWGDVYRQSLVWAAANPQSPRSQAYAAQVAEANGQRAVASQIMSAATRRFRAEPQVALVNIDVQCLNGGLTAEGLAYAKDALATTTTDPGGMLLNWFESAIPAAHSERCTRLTPAVLSSMVDIAMANPAISGVAGRRQDLNHVRGQLALADGDVKGAARWFDEALADQPSPAAALSQAAALGAAGRPDLGVAHLDFFAKLPKLPAPRWQDGMAWVHAGVLDRQGYWPSELSHLRQALEAAARAASPQGELR</sequence>
<gene>
    <name evidence="2" type="ORF">FIV34_06045</name>
</gene>
<dbReference type="AlphaFoldDB" id="A0A4Y5Z0J3"/>
<protein>
    <submittedName>
        <fullName evidence="2">Tetratricopeptide repeat protein</fullName>
    </submittedName>
</protein>
<evidence type="ECO:0000313" key="2">
    <source>
        <dbReference type="EMBL" id="QDE38792.1"/>
    </source>
</evidence>